<reference evidence="1 2" key="1">
    <citation type="submission" date="2021-06" db="EMBL/GenBank/DDBJ databases">
        <authorList>
            <person name="Palmer J.M."/>
        </authorList>
    </citation>
    <scope>NUCLEOTIDE SEQUENCE [LARGE SCALE GENOMIC DNA]</scope>
    <source>
        <strain evidence="2">if_2019</strain>
        <tissue evidence="1">Muscle</tissue>
    </source>
</reference>
<sequence>MASSSTFHLCLACQTYYIMGYDLDAICEGCLAPDHACLARSLQPTWPSCRHLPLEKKQQRLAIFSQLEGELPIAEYYPLGVALDVFGAIRESDDSAFKAGSGSIPATLLRKEKPEVGAPSVHGQGLLMDHFWQRACLLACCRTS</sequence>
<name>A0ABV0U072_9TELE</name>
<dbReference type="EMBL" id="JAHRIQ010048602">
    <property type="protein sequence ID" value="MEQ2237248.1"/>
    <property type="molecule type" value="Genomic_DNA"/>
</dbReference>
<keyword evidence="2" id="KW-1185">Reference proteome</keyword>
<evidence type="ECO:0000313" key="2">
    <source>
        <dbReference type="Proteomes" id="UP001482620"/>
    </source>
</evidence>
<evidence type="ECO:0000313" key="1">
    <source>
        <dbReference type="EMBL" id="MEQ2237248.1"/>
    </source>
</evidence>
<proteinExistence type="predicted"/>
<organism evidence="1 2">
    <name type="scientific">Ilyodon furcidens</name>
    <name type="common">goldbreast splitfin</name>
    <dbReference type="NCBI Taxonomy" id="33524"/>
    <lineage>
        <taxon>Eukaryota</taxon>
        <taxon>Metazoa</taxon>
        <taxon>Chordata</taxon>
        <taxon>Craniata</taxon>
        <taxon>Vertebrata</taxon>
        <taxon>Euteleostomi</taxon>
        <taxon>Actinopterygii</taxon>
        <taxon>Neopterygii</taxon>
        <taxon>Teleostei</taxon>
        <taxon>Neoteleostei</taxon>
        <taxon>Acanthomorphata</taxon>
        <taxon>Ovalentaria</taxon>
        <taxon>Atherinomorphae</taxon>
        <taxon>Cyprinodontiformes</taxon>
        <taxon>Goodeidae</taxon>
        <taxon>Ilyodon</taxon>
    </lineage>
</organism>
<gene>
    <name evidence="1" type="ORF">ILYODFUR_021301</name>
</gene>
<accession>A0ABV0U072</accession>
<protein>
    <submittedName>
        <fullName evidence="1">Uncharacterized protein</fullName>
    </submittedName>
</protein>
<dbReference type="Proteomes" id="UP001482620">
    <property type="component" value="Unassembled WGS sequence"/>
</dbReference>
<comment type="caution">
    <text evidence="1">The sequence shown here is derived from an EMBL/GenBank/DDBJ whole genome shotgun (WGS) entry which is preliminary data.</text>
</comment>